<dbReference type="AlphaFoldDB" id="A0A2V3ZI58"/>
<dbReference type="Proteomes" id="UP000253987">
    <property type="component" value="Unassembled WGS sequence"/>
</dbReference>
<dbReference type="RefSeq" id="WP_114613875.1">
    <property type="nucleotide sequence ID" value="NZ_QFWX01000006.1"/>
</dbReference>
<sequence>MSAAVEHLDERLQDGSELLEEIMPSAITLAMMLRQRTMASWLRTEFDGYGDPSSLPPYRRDVPGHIVARSPQYGWIPAPVDDRQKRDFGHRNMAEGIKSLEKTCLSCKKGTGNRIVFDKEEMATLQGQINLTAELAITVSRDSYCRLLRVIRSALYLWAQALMEVGIGGDHNSYSEDERKKVAHLDDPERFWRQALESNADLPIPDVREVGFFERVFGRAG</sequence>
<organism evidence="2 3">
    <name type="scientific">Marinobacter vulgaris</name>
    <dbReference type="NCBI Taxonomy" id="1928331"/>
    <lineage>
        <taxon>Bacteria</taxon>
        <taxon>Pseudomonadati</taxon>
        <taxon>Pseudomonadota</taxon>
        <taxon>Gammaproteobacteria</taxon>
        <taxon>Pseudomonadales</taxon>
        <taxon>Marinobacteraceae</taxon>
        <taxon>Marinobacter</taxon>
    </lineage>
</organism>
<dbReference type="InterPro" id="IPR041304">
    <property type="entry name" value="AbiTii"/>
</dbReference>
<evidence type="ECO:0000259" key="1">
    <source>
        <dbReference type="Pfam" id="PF18864"/>
    </source>
</evidence>
<dbReference type="EMBL" id="QFWX01000006">
    <property type="protein sequence ID" value="PXX89661.1"/>
    <property type="molecule type" value="Genomic_DNA"/>
</dbReference>
<gene>
    <name evidence="2" type="ORF">DIT71_14185</name>
</gene>
<evidence type="ECO:0000313" key="2">
    <source>
        <dbReference type="EMBL" id="PXX89661.1"/>
    </source>
</evidence>
<keyword evidence="3" id="KW-1185">Reference proteome</keyword>
<feature type="domain" description="AbiTii" evidence="1">
    <location>
        <begin position="6"/>
        <end position="183"/>
    </location>
</feature>
<reference evidence="3" key="1">
    <citation type="submission" date="2018-05" db="EMBL/GenBank/DDBJ databases">
        <authorList>
            <person name="Lu D."/>
        </authorList>
    </citation>
    <scope>NUCLEOTIDE SEQUENCE [LARGE SCALE GENOMIC DNA]</scope>
    <source>
        <strain evidence="3">F01</strain>
    </source>
</reference>
<dbReference type="Pfam" id="PF18864">
    <property type="entry name" value="AbiTii"/>
    <property type="match status" value="1"/>
</dbReference>
<accession>A0A2V3ZI58</accession>
<evidence type="ECO:0000313" key="3">
    <source>
        <dbReference type="Proteomes" id="UP000253987"/>
    </source>
</evidence>
<dbReference type="OrthoDB" id="6360084at2"/>
<protein>
    <recommendedName>
        <fullName evidence="1">AbiTii domain-containing protein</fullName>
    </recommendedName>
</protein>
<proteinExistence type="predicted"/>
<reference evidence="2 3" key="2">
    <citation type="submission" date="2018-06" db="EMBL/GenBank/DDBJ databases">
        <title>Marinobactersediminissp. nov, a moderately halophilic bacterium isolated from marine solar saltern.</title>
        <authorList>
            <person name="Zhang Y."/>
        </authorList>
    </citation>
    <scope>NUCLEOTIDE SEQUENCE [LARGE SCALE GENOMIC DNA]</scope>
    <source>
        <strain evidence="2 3">F01</strain>
    </source>
</reference>
<name>A0A2V3ZI58_9GAMM</name>
<comment type="caution">
    <text evidence="2">The sequence shown here is derived from an EMBL/GenBank/DDBJ whole genome shotgun (WGS) entry which is preliminary data.</text>
</comment>